<dbReference type="Proteomes" id="UP001152320">
    <property type="component" value="Chromosome 16"/>
</dbReference>
<dbReference type="GO" id="GO:0016020">
    <property type="term" value="C:membrane"/>
    <property type="evidence" value="ECO:0007669"/>
    <property type="project" value="UniProtKB-SubCell"/>
</dbReference>
<dbReference type="OrthoDB" id="3936150at2759"/>
<dbReference type="GO" id="GO:0022857">
    <property type="term" value="F:transmembrane transporter activity"/>
    <property type="evidence" value="ECO:0007669"/>
    <property type="project" value="InterPro"/>
</dbReference>
<feature type="domain" description="Major facilitator superfamily (MFS) profile" evidence="6">
    <location>
        <begin position="121"/>
        <end position="302"/>
    </location>
</feature>
<accession>A0A9Q1BID6</accession>
<evidence type="ECO:0000256" key="3">
    <source>
        <dbReference type="ARBA" id="ARBA00022989"/>
    </source>
</evidence>
<feature type="transmembrane region" description="Helical" evidence="5">
    <location>
        <begin position="285"/>
        <end position="301"/>
    </location>
</feature>
<proteinExistence type="predicted"/>
<feature type="transmembrane region" description="Helical" evidence="5">
    <location>
        <begin position="175"/>
        <end position="192"/>
    </location>
</feature>
<feature type="transmembrane region" description="Helical" evidence="5">
    <location>
        <begin position="221"/>
        <end position="244"/>
    </location>
</feature>
<dbReference type="PANTHER" id="PTHR24064">
    <property type="entry name" value="SOLUTE CARRIER FAMILY 22 MEMBER"/>
    <property type="match status" value="1"/>
</dbReference>
<dbReference type="SUPFAM" id="SSF103473">
    <property type="entry name" value="MFS general substrate transporter"/>
    <property type="match status" value="1"/>
</dbReference>
<evidence type="ECO:0000313" key="7">
    <source>
        <dbReference type="EMBL" id="KAJ8026959.1"/>
    </source>
</evidence>
<keyword evidence="3 5" id="KW-1133">Transmembrane helix</keyword>
<feature type="transmembrane region" description="Helical" evidence="5">
    <location>
        <begin position="38"/>
        <end position="59"/>
    </location>
</feature>
<dbReference type="PROSITE" id="PS50850">
    <property type="entry name" value="MFS"/>
    <property type="match status" value="1"/>
</dbReference>
<dbReference type="AlphaFoldDB" id="A0A9Q1BID6"/>
<keyword evidence="4 5" id="KW-0472">Membrane</keyword>
<dbReference type="InterPro" id="IPR036259">
    <property type="entry name" value="MFS_trans_sf"/>
</dbReference>
<sequence>MLCQFSSLQEKNEDVKSSLKFDDILIKIGEFGRYQRRIYFLICLLGIPVASINLSQVFLAQPTDHWCAVKEWKTDVDECMELRSDKDEYYKCMYKFRNASIPIEMEDEVYSYSQCRKYDANYTSWDSDYFAGDTTNDTIECDEGWNYDTYEYKRTIITDFDLVCDQKTFVELAQSIYFVGVLVGSFFFGSLSDLVGRRLAVTFAAIFSAIFQAATALSPTFWAYTMFRFFVGSCNIGCFLLAFVMGTELVGPSKRVFTGIIIQCFYAVGCVLLTFFGYFIRDWRLLQVSLMSQVVLFWIILP</sequence>
<protein>
    <submittedName>
        <fullName evidence="7">Organic cation transporter-like protein</fullName>
    </submittedName>
</protein>
<dbReference type="EMBL" id="JAIZAY010000016">
    <property type="protein sequence ID" value="KAJ8026959.1"/>
    <property type="molecule type" value="Genomic_DNA"/>
</dbReference>
<dbReference type="Pfam" id="PF00083">
    <property type="entry name" value="Sugar_tr"/>
    <property type="match status" value="1"/>
</dbReference>
<evidence type="ECO:0000313" key="8">
    <source>
        <dbReference type="Proteomes" id="UP001152320"/>
    </source>
</evidence>
<keyword evidence="2 5" id="KW-0812">Transmembrane</keyword>
<organism evidence="7 8">
    <name type="scientific">Holothuria leucospilota</name>
    <name type="common">Black long sea cucumber</name>
    <name type="synonym">Mertensiothuria leucospilota</name>
    <dbReference type="NCBI Taxonomy" id="206669"/>
    <lineage>
        <taxon>Eukaryota</taxon>
        <taxon>Metazoa</taxon>
        <taxon>Echinodermata</taxon>
        <taxon>Eleutherozoa</taxon>
        <taxon>Echinozoa</taxon>
        <taxon>Holothuroidea</taxon>
        <taxon>Aspidochirotacea</taxon>
        <taxon>Aspidochirotida</taxon>
        <taxon>Holothuriidae</taxon>
        <taxon>Holothuria</taxon>
    </lineage>
</organism>
<dbReference type="Gene3D" id="1.20.1250.20">
    <property type="entry name" value="MFS general substrate transporter like domains"/>
    <property type="match status" value="1"/>
</dbReference>
<comment type="subcellular location">
    <subcellularLocation>
        <location evidence="1">Membrane</location>
        <topology evidence="1">Multi-pass membrane protein</topology>
    </subcellularLocation>
</comment>
<reference evidence="7" key="1">
    <citation type="submission" date="2021-10" db="EMBL/GenBank/DDBJ databases">
        <title>Tropical sea cucumber genome reveals ecological adaptation and Cuvierian tubules defense mechanism.</title>
        <authorList>
            <person name="Chen T."/>
        </authorList>
    </citation>
    <scope>NUCLEOTIDE SEQUENCE</scope>
    <source>
        <strain evidence="7">Nanhai2018</strain>
        <tissue evidence="7">Muscle</tissue>
    </source>
</reference>
<evidence type="ECO:0000256" key="2">
    <source>
        <dbReference type="ARBA" id="ARBA00022692"/>
    </source>
</evidence>
<gene>
    <name evidence="7" type="ORF">HOLleu_31941</name>
</gene>
<dbReference type="InterPro" id="IPR005828">
    <property type="entry name" value="MFS_sugar_transport-like"/>
</dbReference>
<comment type="caution">
    <text evidence="7">The sequence shown here is derived from an EMBL/GenBank/DDBJ whole genome shotgun (WGS) entry which is preliminary data.</text>
</comment>
<feature type="transmembrane region" description="Helical" evidence="5">
    <location>
        <begin position="256"/>
        <end position="279"/>
    </location>
</feature>
<dbReference type="InterPro" id="IPR020846">
    <property type="entry name" value="MFS_dom"/>
</dbReference>
<evidence type="ECO:0000256" key="1">
    <source>
        <dbReference type="ARBA" id="ARBA00004141"/>
    </source>
</evidence>
<name>A0A9Q1BID6_HOLLE</name>
<feature type="transmembrane region" description="Helical" evidence="5">
    <location>
        <begin position="199"/>
        <end position="215"/>
    </location>
</feature>
<keyword evidence="8" id="KW-1185">Reference proteome</keyword>
<evidence type="ECO:0000256" key="4">
    <source>
        <dbReference type="ARBA" id="ARBA00023136"/>
    </source>
</evidence>
<evidence type="ECO:0000256" key="5">
    <source>
        <dbReference type="SAM" id="Phobius"/>
    </source>
</evidence>
<evidence type="ECO:0000259" key="6">
    <source>
        <dbReference type="PROSITE" id="PS50850"/>
    </source>
</evidence>